<dbReference type="AlphaFoldDB" id="A0A0C3FKP8"/>
<evidence type="ECO:0000313" key="2">
    <source>
        <dbReference type="EMBL" id="KIM80564.1"/>
    </source>
</evidence>
<evidence type="ECO:0000256" key="1">
    <source>
        <dbReference type="SAM" id="SignalP"/>
    </source>
</evidence>
<accession>A0A0C3FKP8</accession>
<proteinExistence type="predicted"/>
<organism evidence="2 3">
    <name type="scientific">Piloderma croceum (strain F 1598)</name>
    <dbReference type="NCBI Taxonomy" id="765440"/>
    <lineage>
        <taxon>Eukaryota</taxon>
        <taxon>Fungi</taxon>
        <taxon>Dikarya</taxon>
        <taxon>Basidiomycota</taxon>
        <taxon>Agaricomycotina</taxon>
        <taxon>Agaricomycetes</taxon>
        <taxon>Agaricomycetidae</taxon>
        <taxon>Atheliales</taxon>
        <taxon>Atheliaceae</taxon>
        <taxon>Piloderma</taxon>
    </lineage>
</organism>
<feature type="signal peptide" evidence="1">
    <location>
        <begin position="1"/>
        <end position="21"/>
    </location>
</feature>
<feature type="chain" id="PRO_5002164284" evidence="1">
    <location>
        <begin position="22"/>
        <end position="55"/>
    </location>
</feature>
<evidence type="ECO:0000313" key="3">
    <source>
        <dbReference type="Proteomes" id="UP000054166"/>
    </source>
</evidence>
<reference evidence="2 3" key="1">
    <citation type="submission" date="2014-04" db="EMBL/GenBank/DDBJ databases">
        <authorList>
            <consortium name="DOE Joint Genome Institute"/>
            <person name="Kuo A."/>
            <person name="Tarkka M."/>
            <person name="Buscot F."/>
            <person name="Kohler A."/>
            <person name="Nagy L.G."/>
            <person name="Floudas D."/>
            <person name="Copeland A."/>
            <person name="Barry K.W."/>
            <person name="Cichocki N."/>
            <person name="Veneault-Fourrey C."/>
            <person name="LaButti K."/>
            <person name="Lindquist E.A."/>
            <person name="Lipzen A."/>
            <person name="Lundell T."/>
            <person name="Morin E."/>
            <person name="Murat C."/>
            <person name="Sun H."/>
            <person name="Tunlid A."/>
            <person name="Henrissat B."/>
            <person name="Grigoriev I.V."/>
            <person name="Hibbett D.S."/>
            <person name="Martin F."/>
            <person name="Nordberg H.P."/>
            <person name="Cantor M.N."/>
            <person name="Hua S.X."/>
        </authorList>
    </citation>
    <scope>NUCLEOTIDE SEQUENCE [LARGE SCALE GENOMIC DNA]</scope>
    <source>
        <strain evidence="2 3">F 1598</strain>
    </source>
</reference>
<gene>
    <name evidence="2" type="ORF">PILCRDRAFT_822290</name>
</gene>
<dbReference type="Proteomes" id="UP000054166">
    <property type="component" value="Unassembled WGS sequence"/>
</dbReference>
<dbReference type="EMBL" id="KN833003">
    <property type="protein sequence ID" value="KIM80564.1"/>
    <property type="molecule type" value="Genomic_DNA"/>
</dbReference>
<name>A0A0C3FKP8_PILCF</name>
<dbReference type="InParanoid" id="A0A0C3FKP8"/>
<keyword evidence="1" id="KW-0732">Signal</keyword>
<protein>
    <submittedName>
        <fullName evidence="2">Uncharacterized protein</fullName>
    </submittedName>
</protein>
<dbReference type="HOGENOM" id="CLU_3033200_0_0_1"/>
<keyword evidence="3" id="KW-1185">Reference proteome</keyword>
<sequence>MKFAAALIVLIATVFIQTTSAKICKNGASCDASNPKSCGVGCNCDPETAKCVPEF</sequence>
<reference evidence="3" key="2">
    <citation type="submission" date="2015-01" db="EMBL/GenBank/DDBJ databases">
        <title>Evolutionary Origins and Diversification of the Mycorrhizal Mutualists.</title>
        <authorList>
            <consortium name="DOE Joint Genome Institute"/>
            <consortium name="Mycorrhizal Genomics Consortium"/>
            <person name="Kohler A."/>
            <person name="Kuo A."/>
            <person name="Nagy L.G."/>
            <person name="Floudas D."/>
            <person name="Copeland A."/>
            <person name="Barry K.W."/>
            <person name="Cichocki N."/>
            <person name="Veneault-Fourrey C."/>
            <person name="LaButti K."/>
            <person name="Lindquist E.A."/>
            <person name="Lipzen A."/>
            <person name="Lundell T."/>
            <person name="Morin E."/>
            <person name="Murat C."/>
            <person name="Riley R."/>
            <person name="Ohm R."/>
            <person name="Sun H."/>
            <person name="Tunlid A."/>
            <person name="Henrissat B."/>
            <person name="Grigoriev I.V."/>
            <person name="Hibbett D.S."/>
            <person name="Martin F."/>
        </authorList>
    </citation>
    <scope>NUCLEOTIDE SEQUENCE [LARGE SCALE GENOMIC DNA]</scope>
    <source>
        <strain evidence="3">F 1598</strain>
    </source>
</reference>